<evidence type="ECO:0000313" key="1">
    <source>
        <dbReference type="EMBL" id="KAF2669727.1"/>
    </source>
</evidence>
<sequence>MLKGACQMYSDGPPLGPLASEGPSWQGRTIEDVMTVPSNASNGGRYWKSVHGLPFQTRLASSYLARQVPSTANALLRLGNSAISPESSPKALESTASHPGLSPDFCSGNKMIITASDARTCRVRHGQAHDVASCHATIPTIPVLTSRVKNLGP</sequence>
<gene>
    <name evidence="1" type="ORF">BT63DRAFT_455710</name>
</gene>
<keyword evidence="2" id="KW-1185">Reference proteome</keyword>
<dbReference type="Proteomes" id="UP000799302">
    <property type="component" value="Unassembled WGS sequence"/>
</dbReference>
<organism evidence="1 2">
    <name type="scientific">Microthyrium microscopicum</name>
    <dbReference type="NCBI Taxonomy" id="703497"/>
    <lineage>
        <taxon>Eukaryota</taxon>
        <taxon>Fungi</taxon>
        <taxon>Dikarya</taxon>
        <taxon>Ascomycota</taxon>
        <taxon>Pezizomycotina</taxon>
        <taxon>Dothideomycetes</taxon>
        <taxon>Dothideomycetes incertae sedis</taxon>
        <taxon>Microthyriales</taxon>
        <taxon>Microthyriaceae</taxon>
        <taxon>Microthyrium</taxon>
    </lineage>
</organism>
<protein>
    <submittedName>
        <fullName evidence="1">Uncharacterized protein</fullName>
    </submittedName>
</protein>
<name>A0A6A6UE33_9PEZI</name>
<accession>A0A6A6UE33</accession>
<dbReference type="EMBL" id="MU004235">
    <property type="protein sequence ID" value="KAF2669727.1"/>
    <property type="molecule type" value="Genomic_DNA"/>
</dbReference>
<evidence type="ECO:0000313" key="2">
    <source>
        <dbReference type="Proteomes" id="UP000799302"/>
    </source>
</evidence>
<dbReference type="AlphaFoldDB" id="A0A6A6UE33"/>
<reference evidence="1" key="1">
    <citation type="journal article" date="2020" name="Stud. Mycol.">
        <title>101 Dothideomycetes genomes: a test case for predicting lifestyles and emergence of pathogens.</title>
        <authorList>
            <person name="Haridas S."/>
            <person name="Albert R."/>
            <person name="Binder M."/>
            <person name="Bloem J."/>
            <person name="Labutti K."/>
            <person name="Salamov A."/>
            <person name="Andreopoulos B."/>
            <person name="Baker S."/>
            <person name="Barry K."/>
            <person name="Bills G."/>
            <person name="Bluhm B."/>
            <person name="Cannon C."/>
            <person name="Castanera R."/>
            <person name="Culley D."/>
            <person name="Daum C."/>
            <person name="Ezra D."/>
            <person name="Gonzalez J."/>
            <person name="Henrissat B."/>
            <person name="Kuo A."/>
            <person name="Liang C."/>
            <person name="Lipzen A."/>
            <person name="Lutzoni F."/>
            <person name="Magnuson J."/>
            <person name="Mondo S."/>
            <person name="Nolan M."/>
            <person name="Ohm R."/>
            <person name="Pangilinan J."/>
            <person name="Park H.-J."/>
            <person name="Ramirez L."/>
            <person name="Alfaro M."/>
            <person name="Sun H."/>
            <person name="Tritt A."/>
            <person name="Yoshinaga Y."/>
            <person name="Zwiers L.-H."/>
            <person name="Turgeon B."/>
            <person name="Goodwin S."/>
            <person name="Spatafora J."/>
            <person name="Crous P."/>
            <person name="Grigoriev I."/>
        </authorList>
    </citation>
    <scope>NUCLEOTIDE SEQUENCE</scope>
    <source>
        <strain evidence="1">CBS 115976</strain>
    </source>
</reference>
<proteinExistence type="predicted"/>